<feature type="domain" description="SsuA/THI5-like" evidence="1">
    <location>
        <begin position="85"/>
        <end position="132"/>
    </location>
</feature>
<protein>
    <submittedName>
        <fullName evidence="2">4,5-dihydroxyphthalate decarboxylase</fullName>
    </submittedName>
</protein>
<evidence type="ECO:0000313" key="3">
    <source>
        <dbReference type="Proteomes" id="UP000198968"/>
    </source>
</evidence>
<dbReference type="SUPFAM" id="SSF53850">
    <property type="entry name" value="Periplasmic binding protein-like II"/>
    <property type="match status" value="1"/>
</dbReference>
<name>A0A1I5A8N4_9GAMM</name>
<accession>A0A1I5A8N4</accession>
<gene>
    <name evidence="2" type="ORF">SAMN05428971_1937</name>
</gene>
<proteinExistence type="predicted"/>
<dbReference type="RefSeq" id="WP_090963058.1">
    <property type="nucleotide sequence ID" value="NZ_FOVG01000001.1"/>
</dbReference>
<dbReference type="Proteomes" id="UP000198968">
    <property type="component" value="Unassembled WGS sequence"/>
</dbReference>
<sequence>MARLLIRLAVRDWDYFTPLALGDIRPEGFELQIDRVGTLVNDLATSPDYDAGEVSFSRYAQSRARGDKSLLGLPHFLMRGFRQRCIITTASSPITTPAELKGKRIGVTGWQDSGNTWTRTVLREAGVEIDDVFWYAGRLTADHPIVDRLAGFGRPGRIEPAPGERPLIEMLQAGELDAIFTPFMPEGFFLPDSGLRQLQTDFYQAERDYFNRVGYVPGIHILALKPALAAEHPWLPAALSEVIDRSYQLWMQKREKYADTTPWLLDDLRRTAQELPADWNQNGFSVNRKMIADFGRELYEQGLTHQVLTPEAMFPAAAGEEK</sequence>
<dbReference type="EMBL" id="FOVG01000001">
    <property type="protein sequence ID" value="SFN58680.1"/>
    <property type="molecule type" value="Genomic_DNA"/>
</dbReference>
<dbReference type="OrthoDB" id="8689594at2"/>
<evidence type="ECO:0000259" key="1">
    <source>
        <dbReference type="Pfam" id="PF09084"/>
    </source>
</evidence>
<dbReference type="Gene3D" id="3.40.190.10">
    <property type="entry name" value="Periplasmic binding protein-like II"/>
    <property type="match status" value="1"/>
</dbReference>
<organism evidence="2 3">
    <name type="scientific">Candidatus Pantoea varia</name>
    <dbReference type="NCBI Taxonomy" id="1881036"/>
    <lineage>
        <taxon>Bacteria</taxon>
        <taxon>Pseudomonadati</taxon>
        <taxon>Pseudomonadota</taxon>
        <taxon>Gammaproteobacteria</taxon>
        <taxon>Enterobacterales</taxon>
        <taxon>Erwiniaceae</taxon>
        <taxon>Pantoea</taxon>
    </lineage>
</organism>
<dbReference type="Pfam" id="PF09084">
    <property type="entry name" value="NMT1"/>
    <property type="match status" value="1"/>
</dbReference>
<dbReference type="AlphaFoldDB" id="A0A1I5A8N4"/>
<keyword evidence="3" id="KW-1185">Reference proteome</keyword>
<reference evidence="3" key="1">
    <citation type="submission" date="2016-10" db="EMBL/GenBank/DDBJ databases">
        <authorList>
            <person name="Varghese N."/>
            <person name="Submissions S."/>
        </authorList>
    </citation>
    <scope>NUCLEOTIDE SEQUENCE [LARGE SCALE GENOMIC DNA]</scope>
    <source>
        <strain evidence="3">OV426</strain>
    </source>
</reference>
<evidence type="ECO:0000313" key="2">
    <source>
        <dbReference type="EMBL" id="SFN58680.1"/>
    </source>
</evidence>
<dbReference type="InterPro" id="IPR015168">
    <property type="entry name" value="SsuA/THI5"/>
</dbReference>